<keyword evidence="2" id="KW-0812">Transmembrane</keyword>
<proteinExistence type="predicted"/>
<evidence type="ECO:0000256" key="1">
    <source>
        <dbReference type="SAM" id="MobiDB-lite"/>
    </source>
</evidence>
<name>W9HD95_9PROT</name>
<feature type="compositionally biased region" description="Pro residues" evidence="1">
    <location>
        <begin position="144"/>
        <end position="154"/>
    </location>
</feature>
<reference evidence="3 4" key="1">
    <citation type="submission" date="2013-08" db="EMBL/GenBank/DDBJ databases">
        <title>The genome sequence of Skermanella stibiiresistens.</title>
        <authorList>
            <person name="Zhu W."/>
            <person name="Wang G."/>
        </authorList>
    </citation>
    <scope>NUCLEOTIDE SEQUENCE [LARGE SCALE GENOMIC DNA]</scope>
    <source>
        <strain evidence="3 4">SB22</strain>
    </source>
</reference>
<evidence type="ECO:0000313" key="3">
    <source>
        <dbReference type="EMBL" id="EWY42647.1"/>
    </source>
</evidence>
<keyword evidence="2" id="KW-1133">Transmembrane helix</keyword>
<feature type="region of interest" description="Disordered" evidence="1">
    <location>
        <begin position="94"/>
        <end position="154"/>
    </location>
</feature>
<dbReference type="AlphaFoldDB" id="W9HD95"/>
<protein>
    <submittedName>
        <fullName evidence="3">Uncharacterized protein</fullName>
    </submittedName>
</protein>
<dbReference type="Proteomes" id="UP000019486">
    <property type="component" value="Unassembled WGS sequence"/>
</dbReference>
<evidence type="ECO:0000256" key="2">
    <source>
        <dbReference type="SAM" id="Phobius"/>
    </source>
</evidence>
<feature type="transmembrane region" description="Helical" evidence="2">
    <location>
        <begin position="38"/>
        <end position="57"/>
    </location>
</feature>
<organism evidence="3 4">
    <name type="scientific">Skermanella stibiiresistens SB22</name>
    <dbReference type="NCBI Taxonomy" id="1385369"/>
    <lineage>
        <taxon>Bacteria</taxon>
        <taxon>Pseudomonadati</taxon>
        <taxon>Pseudomonadota</taxon>
        <taxon>Alphaproteobacteria</taxon>
        <taxon>Rhodospirillales</taxon>
        <taxon>Azospirillaceae</taxon>
        <taxon>Skermanella</taxon>
    </lineage>
</organism>
<keyword evidence="2" id="KW-0472">Membrane</keyword>
<evidence type="ECO:0000313" key="4">
    <source>
        <dbReference type="Proteomes" id="UP000019486"/>
    </source>
</evidence>
<feature type="compositionally biased region" description="Basic and acidic residues" evidence="1">
    <location>
        <begin position="121"/>
        <end position="135"/>
    </location>
</feature>
<gene>
    <name evidence="3" type="ORF">N825_01895</name>
</gene>
<sequence length="154" mass="16149">MPMARSMRRVYQTLPVACLAGGGALVMAGVTKGRLAGTLMLAAGVTLAGFGLFGIRARQGWREADRIPDVGRLANFGPLRPTGEMVDPTESKRFAAFGDGEPVPEGSGAGYGTVRSAGPESLRDRDPRPWDKVDEGLDETFPASDPPAYSPGTA</sequence>
<keyword evidence="4" id="KW-1185">Reference proteome</keyword>
<dbReference type="EMBL" id="AVFL01000001">
    <property type="protein sequence ID" value="EWY42647.1"/>
    <property type="molecule type" value="Genomic_DNA"/>
</dbReference>
<comment type="caution">
    <text evidence="3">The sequence shown here is derived from an EMBL/GenBank/DDBJ whole genome shotgun (WGS) entry which is preliminary data.</text>
</comment>
<accession>W9HD95</accession>